<gene>
    <name evidence="2" type="ORF">LOTGIDRAFT_84554</name>
</gene>
<dbReference type="HOGENOM" id="CLU_024577_1_0_1"/>
<dbReference type="Proteomes" id="UP000030746">
    <property type="component" value="Unassembled WGS sequence"/>
</dbReference>
<dbReference type="GO" id="GO:0031398">
    <property type="term" value="P:positive regulation of protein ubiquitination"/>
    <property type="evidence" value="ECO:0007669"/>
    <property type="project" value="TreeGrafter"/>
</dbReference>
<dbReference type="Pfam" id="PF12937">
    <property type="entry name" value="F-box-like"/>
    <property type="match status" value="1"/>
</dbReference>
<organism evidence="2 3">
    <name type="scientific">Lottia gigantea</name>
    <name type="common">Giant owl limpet</name>
    <dbReference type="NCBI Taxonomy" id="225164"/>
    <lineage>
        <taxon>Eukaryota</taxon>
        <taxon>Metazoa</taxon>
        <taxon>Spiralia</taxon>
        <taxon>Lophotrochozoa</taxon>
        <taxon>Mollusca</taxon>
        <taxon>Gastropoda</taxon>
        <taxon>Patellogastropoda</taxon>
        <taxon>Lottioidea</taxon>
        <taxon>Lottiidae</taxon>
        <taxon>Lottia</taxon>
    </lineage>
</organism>
<accession>V4AEM3</accession>
<dbReference type="PANTHER" id="PTHR20933:SF4">
    <property type="entry name" value="F-BOX INVOLVED IN POLYQ PATHOGENESIS, ISOFORM A"/>
    <property type="match status" value="1"/>
</dbReference>
<dbReference type="KEGG" id="lgi:LOTGIDRAFT_84554"/>
<evidence type="ECO:0000259" key="1">
    <source>
        <dbReference type="PROSITE" id="PS50181"/>
    </source>
</evidence>
<dbReference type="EMBL" id="KB200236">
    <property type="protein sequence ID" value="ESP02459.1"/>
    <property type="molecule type" value="Genomic_DNA"/>
</dbReference>
<dbReference type="SUPFAM" id="SSF81383">
    <property type="entry name" value="F-box domain"/>
    <property type="match status" value="1"/>
</dbReference>
<dbReference type="PROSITE" id="PS50181">
    <property type="entry name" value="FBOX"/>
    <property type="match status" value="1"/>
</dbReference>
<reference evidence="2 3" key="1">
    <citation type="journal article" date="2013" name="Nature">
        <title>Insights into bilaterian evolution from three spiralian genomes.</title>
        <authorList>
            <person name="Simakov O."/>
            <person name="Marletaz F."/>
            <person name="Cho S.J."/>
            <person name="Edsinger-Gonzales E."/>
            <person name="Havlak P."/>
            <person name="Hellsten U."/>
            <person name="Kuo D.H."/>
            <person name="Larsson T."/>
            <person name="Lv J."/>
            <person name="Arendt D."/>
            <person name="Savage R."/>
            <person name="Osoegawa K."/>
            <person name="de Jong P."/>
            <person name="Grimwood J."/>
            <person name="Chapman J.A."/>
            <person name="Shapiro H."/>
            <person name="Aerts A."/>
            <person name="Otillar R.P."/>
            <person name="Terry A.Y."/>
            <person name="Boore J.L."/>
            <person name="Grigoriev I.V."/>
            <person name="Lindberg D.R."/>
            <person name="Seaver E.C."/>
            <person name="Weisblat D.A."/>
            <person name="Putnam N.H."/>
            <person name="Rokhsar D.S."/>
        </authorList>
    </citation>
    <scope>NUCLEOTIDE SEQUENCE [LARGE SCALE GENOMIC DNA]</scope>
</reference>
<dbReference type="PANTHER" id="PTHR20933">
    <property type="entry name" value="F-BOX ONLY PROTEIN 33"/>
    <property type="match status" value="1"/>
</dbReference>
<sequence length="238" mass="27762">MASFKTLPDNIILEIMSYLPVKDLSYICSVNRRWRRIVRDDSLWRHIDLSPYHLDLTRMWKVIRAHFSETLLTIKLKGFVKWGGPKYKKHTISNAMLDDLAKRCPNIKSILLYECNTDNLECTKLPITLKTLIIQDSIWRPGWFRTGNEVKPHPNLKHLDLSGCSRIDNQDINDFIVWEDLEVLVLNRCYRVSEEGIVTIATHFPKLKQLELSGTMLGELAIHQISRNKSQLEHLNIS</sequence>
<keyword evidence="3" id="KW-1185">Reference proteome</keyword>
<dbReference type="InterPro" id="IPR001810">
    <property type="entry name" value="F-box_dom"/>
</dbReference>
<dbReference type="AlphaFoldDB" id="V4AEM3"/>
<dbReference type="InterPro" id="IPR036047">
    <property type="entry name" value="F-box-like_dom_sf"/>
</dbReference>
<dbReference type="Gene3D" id="3.80.10.10">
    <property type="entry name" value="Ribonuclease Inhibitor"/>
    <property type="match status" value="1"/>
</dbReference>
<protein>
    <recommendedName>
        <fullName evidence="1">F-box domain-containing protein</fullName>
    </recommendedName>
</protein>
<evidence type="ECO:0000313" key="2">
    <source>
        <dbReference type="EMBL" id="ESP02459.1"/>
    </source>
</evidence>
<feature type="non-terminal residue" evidence="2">
    <location>
        <position position="238"/>
    </location>
</feature>
<name>V4AEM3_LOTGI</name>
<proteinExistence type="predicted"/>
<dbReference type="RefSeq" id="XP_009046845.1">
    <property type="nucleotide sequence ID" value="XM_009048597.1"/>
</dbReference>
<dbReference type="SMART" id="SM00256">
    <property type="entry name" value="FBOX"/>
    <property type="match status" value="1"/>
</dbReference>
<feature type="domain" description="F-box" evidence="1">
    <location>
        <begin position="1"/>
        <end position="47"/>
    </location>
</feature>
<dbReference type="OMA" id="RGLPHCM"/>
<dbReference type="SUPFAM" id="SSF52047">
    <property type="entry name" value="RNI-like"/>
    <property type="match status" value="1"/>
</dbReference>
<dbReference type="OrthoDB" id="3219396at2759"/>
<dbReference type="STRING" id="225164.V4AEM3"/>
<dbReference type="InterPro" id="IPR032675">
    <property type="entry name" value="LRR_dom_sf"/>
</dbReference>
<dbReference type="CTD" id="20252620"/>
<evidence type="ECO:0000313" key="3">
    <source>
        <dbReference type="Proteomes" id="UP000030746"/>
    </source>
</evidence>
<dbReference type="GeneID" id="20252620"/>